<accession>A0A7M7QIM8</accession>
<dbReference type="GeneID" id="103317971"/>
<dbReference type="InParanoid" id="A0A7M7QIM8"/>
<dbReference type="RefSeq" id="XP_031788238.2">
    <property type="nucleotide sequence ID" value="XM_031932378.2"/>
</dbReference>
<dbReference type="InterPro" id="IPR048777">
    <property type="entry name" value="CATIP_N"/>
</dbReference>
<dbReference type="KEGG" id="nvi:103317971"/>
<evidence type="ECO:0000259" key="1">
    <source>
        <dbReference type="Pfam" id="PF21772"/>
    </source>
</evidence>
<dbReference type="CDD" id="cd22973">
    <property type="entry name" value="DD_CATIP"/>
    <property type="match status" value="1"/>
</dbReference>
<dbReference type="PANTHER" id="PTHR15505:SF4">
    <property type="entry name" value="RIIA DOMAIN-CONTAINING PROTEIN 1"/>
    <property type="match status" value="1"/>
</dbReference>
<dbReference type="PANTHER" id="PTHR15505">
    <property type="entry name" value="RIIA DOMAIN-CONTAINING PROTEIN 1"/>
    <property type="match status" value="1"/>
</dbReference>
<evidence type="ECO:0000313" key="3">
    <source>
        <dbReference type="Proteomes" id="UP000002358"/>
    </source>
</evidence>
<proteinExistence type="predicted"/>
<sequence length="419" mass="48567">MSKEFDKEVTSKLLNYLQAQIPNFCIDKEKREALCFRERLDVYSKNNFITNDTGSIVGSHCISVESIGPENREFLLHIFSSMKIDDFLGGSKVISSATEELHCLEEKRIEFIHTNDGMLEKTLYVTNGEDYYSIKVTNDFLKNENKSLNIYHKDSCKLISDGCSILLMRYLAITDFHGSLSFDFITIDGKIMICNYECFCSKLMKIGSYNLDVYMIRQTFCENKRVFHENKICMTKNGKIIHFDWVDSSFIMKINPSFDLMSCSKDPIIMPLREKWPEDMELISKYKDKRADKIAEQERYLSLHREIYDVMADYVQTLLCRKPEDILQFTINYFKTMIYDPTSNENLLQAKSNFWNSTDTTNLLKDEMNYLLINDVQHANNSICSNGSCTQNTSLASLVSNHSTCSFCSNKSENKSQCK</sequence>
<feature type="domain" description="Ciliogenesis-associated TTC17-interacting protein N-terminal" evidence="1">
    <location>
        <begin position="26"/>
        <end position="241"/>
    </location>
</feature>
<name>A0A7M7QIM8_NASVI</name>
<dbReference type="SUPFAM" id="SSF47391">
    <property type="entry name" value="Dimerization-anchoring domain of cAMP-dependent PK regulatory subunit"/>
    <property type="match status" value="1"/>
</dbReference>
<dbReference type="EnsemblMetazoa" id="XM_031932378">
    <property type="protein sequence ID" value="XP_031788238"/>
    <property type="gene ID" value="LOC103317971"/>
</dbReference>
<organism evidence="2 3">
    <name type="scientific">Nasonia vitripennis</name>
    <name type="common">Parasitic wasp</name>
    <dbReference type="NCBI Taxonomy" id="7425"/>
    <lineage>
        <taxon>Eukaryota</taxon>
        <taxon>Metazoa</taxon>
        <taxon>Ecdysozoa</taxon>
        <taxon>Arthropoda</taxon>
        <taxon>Hexapoda</taxon>
        <taxon>Insecta</taxon>
        <taxon>Pterygota</taxon>
        <taxon>Neoptera</taxon>
        <taxon>Endopterygota</taxon>
        <taxon>Hymenoptera</taxon>
        <taxon>Apocrita</taxon>
        <taxon>Proctotrupomorpha</taxon>
        <taxon>Chalcidoidea</taxon>
        <taxon>Pteromalidae</taxon>
        <taxon>Pteromalinae</taxon>
        <taxon>Nasonia</taxon>
    </lineage>
</organism>
<dbReference type="Proteomes" id="UP000002358">
    <property type="component" value="Chromosome 5"/>
</dbReference>
<dbReference type="SMR" id="A0A7M7QIM8"/>
<protein>
    <recommendedName>
        <fullName evidence="1">Ciliogenesis-associated TTC17-interacting protein N-terminal domain-containing protein</fullName>
    </recommendedName>
</protein>
<dbReference type="InterPro" id="IPR047501">
    <property type="entry name" value="DD_CATIP"/>
</dbReference>
<evidence type="ECO:0000313" key="2">
    <source>
        <dbReference type="EnsemblMetazoa" id="XP_031788238"/>
    </source>
</evidence>
<dbReference type="AlphaFoldDB" id="A0A7M7QIM8"/>
<dbReference type="OrthoDB" id="6334211at2759"/>
<dbReference type="Pfam" id="PF21772">
    <property type="entry name" value="CATIP_N"/>
    <property type="match status" value="1"/>
</dbReference>
<keyword evidence="3" id="KW-1185">Reference proteome</keyword>
<reference evidence="2" key="1">
    <citation type="submission" date="2021-01" db="UniProtKB">
        <authorList>
            <consortium name="EnsemblMetazoa"/>
        </authorList>
    </citation>
    <scope>IDENTIFICATION</scope>
</reference>